<proteinExistence type="predicted"/>
<reference evidence="2" key="1">
    <citation type="submission" date="2022-11" db="UniProtKB">
        <authorList>
            <consortium name="WormBaseParasite"/>
        </authorList>
    </citation>
    <scope>IDENTIFICATION</scope>
</reference>
<evidence type="ECO:0000313" key="2">
    <source>
        <dbReference type="WBParaSite" id="nRc.2.0.1.t23427-RA"/>
    </source>
</evidence>
<organism evidence="1 2">
    <name type="scientific">Romanomermis culicivorax</name>
    <name type="common">Nematode worm</name>
    <dbReference type="NCBI Taxonomy" id="13658"/>
    <lineage>
        <taxon>Eukaryota</taxon>
        <taxon>Metazoa</taxon>
        <taxon>Ecdysozoa</taxon>
        <taxon>Nematoda</taxon>
        <taxon>Enoplea</taxon>
        <taxon>Dorylaimia</taxon>
        <taxon>Mermithida</taxon>
        <taxon>Mermithoidea</taxon>
        <taxon>Mermithidae</taxon>
        <taxon>Romanomermis</taxon>
    </lineage>
</organism>
<accession>A0A915JB96</accession>
<sequence>MMRRQKLLCFDPSFGPFSKFNGFGKKLVNALTSVSMIDAHRCQSALKKGLTNFACKKRCWSFLNESKQSEL</sequence>
<evidence type="ECO:0000313" key="1">
    <source>
        <dbReference type="Proteomes" id="UP000887565"/>
    </source>
</evidence>
<dbReference type="WBParaSite" id="nRc.2.0.1.t23427-RA">
    <property type="protein sequence ID" value="nRc.2.0.1.t23427-RA"/>
    <property type="gene ID" value="nRc.2.0.1.g23427"/>
</dbReference>
<dbReference type="Proteomes" id="UP000887565">
    <property type="component" value="Unplaced"/>
</dbReference>
<dbReference type="AlphaFoldDB" id="A0A915JB96"/>
<keyword evidence="1" id="KW-1185">Reference proteome</keyword>
<protein>
    <submittedName>
        <fullName evidence="2">Uncharacterized protein</fullName>
    </submittedName>
</protein>
<name>A0A915JB96_ROMCU</name>